<dbReference type="Pfam" id="PF01590">
    <property type="entry name" value="GAF"/>
    <property type="match status" value="1"/>
</dbReference>
<dbReference type="Gene3D" id="3.30.450.40">
    <property type="match status" value="1"/>
</dbReference>
<name>A0A401WFW8_STREY</name>
<proteinExistence type="predicted"/>
<organism evidence="3 4">
    <name type="scientific">Streptomyces paromomycinus</name>
    <name type="common">Streptomyces rimosus subsp. paromomycinus</name>
    <dbReference type="NCBI Taxonomy" id="92743"/>
    <lineage>
        <taxon>Bacteria</taxon>
        <taxon>Bacillati</taxon>
        <taxon>Actinomycetota</taxon>
        <taxon>Actinomycetes</taxon>
        <taxon>Kitasatosporales</taxon>
        <taxon>Streptomycetaceae</taxon>
        <taxon>Streptomyces</taxon>
    </lineage>
</organism>
<dbReference type="InterPro" id="IPR003018">
    <property type="entry name" value="GAF"/>
</dbReference>
<accession>A0A401WFW8</accession>
<dbReference type="Proteomes" id="UP000286746">
    <property type="component" value="Unassembled WGS sequence"/>
</dbReference>
<feature type="region of interest" description="Disordered" evidence="1">
    <location>
        <begin position="421"/>
        <end position="471"/>
    </location>
</feature>
<feature type="compositionally biased region" description="Basic and acidic residues" evidence="1">
    <location>
        <begin position="444"/>
        <end position="454"/>
    </location>
</feature>
<dbReference type="InterPro" id="IPR029016">
    <property type="entry name" value="GAF-like_dom_sf"/>
</dbReference>
<reference evidence="3 4" key="1">
    <citation type="submission" date="2018-11" db="EMBL/GenBank/DDBJ databases">
        <title>Whole genome sequence of Streptomyces paromomycinus NBRC 15454(T).</title>
        <authorList>
            <person name="Komaki H."/>
            <person name="Tamura T."/>
        </authorList>
    </citation>
    <scope>NUCLEOTIDE SEQUENCE [LARGE SCALE GENOMIC DNA]</scope>
    <source>
        <strain evidence="3 4">NBRC 15454</strain>
    </source>
</reference>
<feature type="domain" description="GAF" evidence="2">
    <location>
        <begin position="118"/>
        <end position="214"/>
    </location>
</feature>
<protein>
    <submittedName>
        <fullName evidence="3">Transcriptional regulator</fullName>
    </submittedName>
</protein>
<keyword evidence="4" id="KW-1185">Reference proteome</keyword>
<gene>
    <name evidence="3" type="ORF">GKJPGBOP_08018</name>
</gene>
<evidence type="ECO:0000313" key="3">
    <source>
        <dbReference type="EMBL" id="GCD48222.1"/>
    </source>
</evidence>
<dbReference type="RefSeq" id="WP_125058175.1">
    <property type="nucleotide sequence ID" value="NZ_BHZD01000001.1"/>
</dbReference>
<evidence type="ECO:0000259" key="2">
    <source>
        <dbReference type="Pfam" id="PF01590"/>
    </source>
</evidence>
<sequence length="471" mass="51768">MVNPWLAMETGTDPAERTRSLRHAHEVFLAGGPVTHPVRQVVADSWRRSASARATLDGPAPIDLDEPELRAYRDGHPLARAMPVFRDLLGSIAHDGAHVLAVCDPQGRMLWVEGHPGVRRHAERMNFVPGARWDERHAGTNAPGTALAADHAVQIFATEHYNKRVQQWTCAAAPLHDLRTGRLLGAVDITGGDHLASPHSLALVQATARAAEAHLASYTKYAKCAKYAEHPAPTAHLTVLARDEALLTTDGRTLRLGRRHSEIVLLLARHPEGLTGDRLATLLYGERDIRPVTLRAELSRLRHVVGPLLDSRPYRLTRAVQTDADTVETDLTAGDLPAALRGYRGPLLPRSEAPGVRRLRSLLEDRLRRSVLTHRTPETLRLWADTPWGEHDLEIWEALEATARPGDTAPASTATRLRAAYALPAPSQRPRNTPAPSLRTGAPPRERGRDRPDSDGELSWPVTRTLVPPTP</sequence>
<evidence type="ECO:0000256" key="1">
    <source>
        <dbReference type="SAM" id="MobiDB-lite"/>
    </source>
</evidence>
<comment type="caution">
    <text evidence="3">The sequence shown here is derived from an EMBL/GenBank/DDBJ whole genome shotgun (WGS) entry which is preliminary data.</text>
</comment>
<dbReference type="EMBL" id="BHZD01000001">
    <property type="protein sequence ID" value="GCD48222.1"/>
    <property type="molecule type" value="Genomic_DNA"/>
</dbReference>
<dbReference type="AlphaFoldDB" id="A0A401WFW8"/>
<evidence type="ECO:0000313" key="4">
    <source>
        <dbReference type="Proteomes" id="UP000286746"/>
    </source>
</evidence>